<dbReference type="InterPro" id="IPR007502">
    <property type="entry name" value="Helicase-assoc_dom"/>
</dbReference>
<gene>
    <name evidence="7" type="ORF">GCM10009007_01230</name>
</gene>
<organism evidence="7 8">
    <name type="scientific">Formosimonas limnophila</name>
    <dbReference type="NCBI Taxonomy" id="1384487"/>
    <lineage>
        <taxon>Bacteria</taxon>
        <taxon>Pseudomonadati</taxon>
        <taxon>Pseudomonadota</taxon>
        <taxon>Betaproteobacteria</taxon>
        <taxon>Burkholderiales</taxon>
        <taxon>Burkholderiaceae</taxon>
        <taxon>Formosimonas</taxon>
    </lineage>
</organism>
<dbReference type="Gene3D" id="1.20.120.1080">
    <property type="match status" value="1"/>
</dbReference>
<feature type="domain" description="Helicase C-terminal" evidence="6">
    <location>
        <begin position="223"/>
        <end position="390"/>
    </location>
</feature>
<name>A0A8J3G020_9BURK</name>
<dbReference type="FunFam" id="1.20.120.1080:FF:000005">
    <property type="entry name" value="ATP-dependent helicase HrpA"/>
    <property type="match status" value="1"/>
</dbReference>
<dbReference type="AlphaFoldDB" id="A0A8J3G020"/>
<dbReference type="Gene3D" id="3.40.50.300">
    <property type="entry name" value="P-loop containing nucleotide triphosphate hydrolases"/>
    <property type="match status" value="2"/>
</dbReference>
<evidence type="ECO:0000256" key="4">
    <source>
        <dbReference type="ARBA" id="ARBA00022840"/>
    </source>
</evidence>
<protein>
    <submittedName>
        <fullName evidence="7">ATP-dependent helicase</fullName>
    </submittedName>
</protein>
<dbReference type="Pfam" id="PF00270">
    <property type="entry name" value="DEAD"/>
    <property type="match status" value="1"/>
</dbReference>
<reference evidence="7" key="2">
    <citation type="submission" date="2020-09" db="EMBL/GenBank/DDBJ databases">
        <authorList>
            <person name="Sun Q."/>
            <person name="Kim S."/>
        </authorList>
    </citation>
    <scope>NUCLEOTIDE SEQUENCE</scope>
    <source>
        <strain evidence="7">KCTC 32501</strain>
    </source>
</reference>
<keyword evidence="1" id="KW-0547">Nucleotide-binding</keyword>
<evidence type="ECO:0000259" key="5">
    <source>
        <dbReference type="PROSITE" id="PS51192"/>
    </source>
</evidence>
<dbReference type="SMART" id="SM00847">
    <property type="entry name" value="HA2"/>
    <property type="match status" value="1"/>
</dbReference>
<evidence type="ECO:0000256" key="2">
    <source>
        <dbReference type="ARBA" id="ARBA00022801"/>
    </source>
</evidence>
<comment type="caution">
    <text evidence="7">The sequence shown here is derived from an EMBL/GenBank/DDBJ whole genome shotgun (WGS) entry which is preliminary data.</text>
</comment>
<dbReference type="Pfam" id="PF04408">
    <property type="entry name" value="WHD_HA2"/>
    <property type="match status" value="1"/>
</dbReference>
<dbReference type="SUPFAM" id="SSF52540">
    <property type="entry name" value="P-loop containing nucleoside triphosphate hydrolases"/>
    <property type="match status" value="1"/>
</dbReference>
<dbReference type="InterPro" id="IPR011709">
    <property type="entry name" value="DEAD-box_helicase_OB_fold"/>
</dbReference>
<keyword evidence="4" id="KW-0067">ATP-binding</keyword>
<dbReference type="SMART" id="SM00490">
    <property type="entry name" value="HELICc"/>
    <property type="match status" value="1"/>
</dbReference>
<dbReference type="InterPro" id="IPR024590">
    <property type="entry name" value="HrpA_C"/>
</dbReference>
<dbReference type="PANTHER" id="PTHR18934:SF99">
    <property type="entry name" value="ATP-DEPENDENT RNA HELICASE DHX37-RELATED"/>
    <property type="match status" value="1"/>
</dbReference>
<dbReference type="PANTHER" id="PTHR18934">
    <property type="entry name" value="ATP-DEPENDENT RNA HELICASE"/>
    <property type="match status" value="1"/>
</dbReference>
<reference evidence="7" key="1">
    <citation type="journal article" date="2014" name="Int. J. Syst. Evol. Microbiol.">
        <title>Complete genome sequence of Corynebacterium casei LMG S-19264T (=DSM 44701T), isolated from a smear-ripened cheese.</title>
        <authorList>
            <consortium name="US DOE Joint Genome Institute (JGI-PGF)"/>
            <person name="Walter F."/>
            <person name="Albersmeier A."/>
            <person name="Kalinowski J."/>
            <person name="Ruckert C."/>
        </authorList>
    </citation>
    <scope>NUCLEOTIDE SEQUENCE</scope>
    <source>
        <strain evidence="7">KCTC 32501</strain>
    </source>
</reference>
<dbReference type="InterPro" id="IPR001650">
    <property type="entry name" value="Helicase_C-like"/>
</dbReference>
<sequence length="1262" mass="143037">MAEKFKASIEFPEALPVSAERTKICELIQNHQVIIVCGETGSGKTTQLPKMCLSLGRGIGAGGLGLIGHTQPRRLAATSTAKRIAEELNTPLGEVVGYKIRFQDRLHDGASVKLMTDGILLAETQTDKLLSQYDTIIIDEAHERSLNIDFLMGYIKEILPKRPDLKLIITSATIDAERFSKHFANEQGDAPIINVSGRTYPVEVRYRPIQANENDKDRDLYDGIVDAVDELAREGSGDVLVFLPGEREIREAAESLRKHHPPHVEILPLFARLTAAEQERIFKPSNARRIVLATNVAETSLTVPGIRYVVDSGLARVKRYSYRQKVEQLQIESISKAAANQRSGRCGRVAAGVCIRLYDEAEFIARPDFTDPEILRSSLASVILRMKALGLTSIEEFPFVQAPLNRAIVDGYHLLQELGAIDDKYRLTSIGNNIAKLPIDPKVARMMLAARDEGALREMLIIASALSVKDVRDRPVDVRPQADAAHAKFNDPRSEFLTYLKIWTWFENAVEHKKSNRQLQDKCRENFLSPLRLREWRDVHTQLSSMVKEMGWRINEVEPTHEQLHCALLAGLLGNIGYKNDKVDIADKNKTGQRQQYYLGARGIQFYLWPGSSVSKKNAQWVMAAELVETSRLFARTLAKIEPQWLEKLGAHLLKKSYSEPRWRKRAGQVQADERATLYGLVVYSQRPVNYSRIDAVHAREIFIREGVATHDLEGRFPFITHNRQLIAQIENIEHKSRRQDVLVDDELIVAFYDSVIPADICNTRALQKWHDEVTRANPKILYLSRDELMRHEAAGVTTDVFPKVMNVSGVDCALTYHFEPNSPRDGVTLTVPIALLNQVSAHQCDWLVAGMVKPKAQALLKSLPQKLRRHCVPLPDYVDEFIEWANAEKKSSDKFVIDALIEFYRLKTQQLIKATDFKTETLPAHSFMNFKLVDEYGRQLEMSRNLSLLRTHFGGQARASFQEAVPKTDVRETAVPAITTWDFGVLPELMELQKGDKKLYGYPALQAHGTHCELSVWDEESVAQTVHVQGVLCLARLQLADTMKHLEKNIPDAINMGMLYTGLTADSLDALKSDIVQVALQRACGLSDASQTPRDAESFNQMVVQAKTRVGLIVQEVSRLVLNILTEWQAASKKLMGVKPHVNTYQDIQSQVEKLTPKRFLLNTPYTQLAHYPRYFKAIVLRMDKLKNDATRDTQIMRDMLPLIQNWQRAVNERQGALDDALVQFRWLLEELRVGLFAQELRTPMPVSVKRLYKVWESMQR</sequence>
<keyword evidence="8" id="KW-1185">Reference proteome</keyword>
<dbReference type="InterPro" id="IPR027417">
    <property type="entry name" value="P-loop_NTPase"/>
</dbReference>
<dbReference type="GO" id="GO:0003723">
    <property type="term" value="F:RNA binding"/>
    <property type="evidence" value="ECO:0007669"/>
    <property type="project" value="TreeGrafter"/>
</dbReference>
<keyword evidence="2" id="KW-0378">Hydrolase</keyword>
<dbReference type="InterPro" id="IPR011545">
    <property type="entry name" value="DEAD/DEAH_box_helicase_dom"/>
</dbReference>
<dbReference type="NCBIfam" id="TIGR01967">
    <property type="entry name" value="DEAH_box_HrpA"/>
    <property type="match status" value="1"/>
</dbReference>
<dbReference type="Pfam" id="PF21010">
    <property type="entry name" value="HA2_C"/>
    <property type="match status" value="1"/>
</dbReference>
<dbReference type="Pfam" id="PF07717">
    <property type="entry name" value="OB_NTP_bind"/>
    <property type="match status" value="1"/>
</dbReference>
<evidence type="ECO:0000256" key="1">
    <source>
        <dbReference type="ARBA" id="ARBA00022741"/>
    </source>
</evidence>
<dbReference type="InterPro" id="IPR014001">
    <property type="entry name" value="Helicase_ATP-bd"/>
</dbReference>
<dbReference type="PROSITE" id="PS51192">
    <property type="entry name" value="HELICASE_ATP_BIND_1"/>
    <property type="match status" value="1"/>
</dbReference>
<feature type="domain" description="Helicase ATP-binding" evidence="5">
    <location>
        <begin position="25"/>
        <end position="192"/>
    </location>
</feature>
<keyword evidence="3 7" id="KW-0347">Helicase</keyword>
<dbReference type="EMBL" id="BMZG01000001">
    <property type="protein sequence ID" value="GHA64597.1"/>
    <property type="molecule type" value="Genomic_DNA"/>
</dbReference>
<dbReference type="SMART" id="SM00487">
    <property type="entry name" value="DEXDc"/>
    <property type="match status" value="1"/>
</dbReference>
<dbReference type="CDD" id="cd18791">
    <property type="entry name" value="SF2_C_RHA"/>
    <property type="match status" value="1"/>
</dbReference>
<accession>A0A8J3G020</accession>
<evidence type="ECO:0000313" key="8">
    <source>
        <dbReference type="Proteomes" id="UP000614287"/>
    </source>
</evidence>
<dbReference type="InterPro" id="IPR010222">
    <property type="entry name" value="RNA_helicase_HrpA"/>
</dbReference>
<dbReference type="InterPro" id="IPR003593">
    <property type="entry name" value="AAA+_ATPase"/>
</dbReference>
<dbReference type="Pfam" id="PF11898">
    <property type="entry name" value="DUF3418"/>
    <property type="match status" value="1"/>
</dbReference>
<evidence type="ECO:0000259" key="6">
    <source>
        <dbReference type="PROSITE" id="PS51194"/>
    </source>
</evidence>
<dbReference type="Proteomes" id="UP000614287">
    <property type="component" value="Unassembled WGS sequence"/>
</dbReference>
<dbReference type="Pfam" id="PF00271">
    <property type="entry name" value="Helicase_C"/>
    <property type="match status" value="1"/>
</dbReference>
<dbReference type="GO" id="GO:0003724">
    <property type="term" value="F:RNA helicase activity"/>
    <property type="evidence" value="ECO:0007669"/>
    <property type="project" value="InterPro"/>
</dbReference>
<dbReference type="SMART" id="SM00382">
    <property type="entry name" value="AAA"/>
    <property type="match status" value="1"/>
</dbReference>
<proteinExistence type="predicted"/>
<dbReference type="InterPro" id="IPR048333">
    <property type="entry name" value="HA2_WH"/>
</dbReference>
<evidence type="ECO:0000256" key="3">
    <source>
        <dbReference type="ARBA" id="ARBA00022806"/>
    </source>
</evidence>
<evidence type="ECO:0000313" key="7">
    <source>
        <dbReference type="EMBL" id="GHA64597.1"/>
    </source>
</evidence>
<dbReference type="GO" id="GO:0005524">
    <property type="term" value="F:ATP binding"/>
    <property type="evidence" value="ECO:0007669"/>
    <property type="project" value="UniProtKB-KW"/>
</dbReference>
<dbReference type="PROSITE" id="PS51194">
    <property type="entry name" value="HELICASE_CTER"/>
    <property type="match status" value="1"/>
</dbReference>
<dbReference type="GO" id="GO:0016787">
    <property type="term" value="F:hydrolase activity"/>
    <property type="evidence" value="ECO:0007669"/>
    <property type="project" value="UniProtKB-KW"/>
</dbReference>